<protein>
    <submittedName>
        <fullName evidence="1">Uncharacterized protein</fullName>
    </submittedName>
</protein>
<evidence type="ECO:0000313" key="1">
    <source>
        <dbReference type="EMBL" id="SHH68968.1"/>
    </source>
</evidence>
<dbReference type="Proteomes" id="UP000183967">
    <property type="component" value="Unassembled WGS sequence"/>
</dbReference>
<gene>
    <name evidence="1" type="ORF">SAMN02745135_01688</name>
</gene>
<reference evidence="2" key="1">
    <citation type="submission" date="2016-11" db="EMBL/GenBank/DDBJ databases">
        <authorList>
            <person name="Varghese N."/>
            <person name="Submissions S."/>
        </authorList>
    </citation>
    <scope>NUCLEOTIDE SEQUENCE [LARGE SCALE GENOMIC DNA]</scope>
    <source>
        <strain evidence="2">DSM 13643</strain>
    </source>
</reference>
<sequence>MLYRNQDYILQLRNFISQRDFINKVANNPEIEMLTTLHDLLIFTRRELENYFNVKEARLIIDACRCMTYVDYSEPKYSLINCILNAIKYRGIDKKYKINTDKFIKKLNRLTQFQAYLVILMVYRYCNSNDDVKKAFNITNQYYKF</sequence>
<name>A0A1M5V1J3_9FIRM</name>
<proteinExistence type="predicted"/>
<accession>A0A1M5V1J3</accession>
<organism evidence="1 2">
    <name type="scientific">Caloranaerobacter azorensis DSM 13643</name>
    <dbReference type="NCBI Taxonomy" id="1121264"/>
    <lineage>
        <taxon>Bacteria</taxon>
        <taxon>Bacillati</taxon>
        <taxon>Bacillota</taxon>
        <taxon>Tissierellia</taxon>
        <taxon>Tissierellales</taxon>
        <taxon>Thermohalobacteraceae</taxon>
        <taxon>Caloranaerobacter</taxon>
    </lineage>
</organism>
<dbReference type="OrthoDB" id="2972573at2"/>
<dbReference type="EMBL" id="FQXO01000046">
    <property type="protein sequence ID" value="SHH68968.1"/>
    <property type="molecule type" value="Genomic_DNA"/>
</dbReference>
<evidence type="ECO:0000313" key="2">
    <source>
        <dbReference type="Proteomes" id="UP000183967"/>
    </source>
</evidence>
<keyword evidence="2" id="KW-1185">Reference proteome</keyword>
<dbReference type="RefSeq" id="WP_073196933.1">
    <property type="nucleotide sequence ID" value="NZ_FQXO01000046.1"/>
</dbReference>
<dbReference type="AlphaFoldDB" id="A0A1M5V1J3"/>